<dbReference type="OrthoDB" id="319764at2"/>
<feature type="domain" description="Xaa-Pro dipeptidyl-peptidase C-terminal" evidence="3">
    <location>
        <begin position="361"/>
        <end position="617"/>
    </location>
</feature>
<accession>A0A1G9TGS5</accession>
<dbReference type="RefSeq" id="WP_093205238.1">
    <property type="nucleotide sequence ID" value="NZ_FNGS01000006.1"/>
</dbReference>
<sequence>MKKLLLASFLLAGTLPLSAQVSTSKADSVYVREHYTKIERMIPMRDGVKLFTSIYVPKDASQKYPVLLDRTPYSVAPYGEEKYKASIGPSMLFAREGYIIVYQDVRGKYMSEGTFVAVRPFIPKKTKPTDIDESSDTYDTIEWLLKNIPTNNGKVGTWGISAPGFYTTMTAIDAHPALKAASPQAPVTDWYMGDDRHHNGAFFLMGTFAFLSSYGMPRPEPTTQSFPSYSAYGTPDSYEFYRKIGPVKNIDEKIFKGRNIVWNQMMQNETYNEFWQARTPVPHLKNIRPAVMTVGGWFDQEDLYGPLKTFAGIENHGPVSPNYLVMGPWIHGGWSRSKGDALGNIRFDAETAPFYRETIELAFFNHYLKDKADPQLPKAYIFETGSNRWKKYDAWPPKQSTEAKLYFHSNGKLSFEAPAKGGFREYLSDPDKPVPFTNEIRIIRGSDFMYEDQRFAATRPDVLVYESDVLTEDVIISGNVAADLFVSTTGTDADFVVKLIDVYPGDAPNNSPIAGTKMGGFQLMVRGEVMRAKFRNSFSKPEPLVPNKVSEVKFDMQDAAHCFKKGHKIMVQVQSSWFPLVDRNPQKFVNIYQANESDFQKATHRVYSGPAQASHVNVRIVK</sequence>
<evidence type="ECO:0000313" key="5">
    <source>
        <dbReference type="Proteomes" id="UP000198901"/>
    </source>
</evidence>
<dbReference type="InterPro" id="IPR013736">
    <property type="entry name" value="Xaa-Pro_dipept_C"/>
</dbReference>
<reference evidence="4 5" key="1">
    <citation type="submission" date="2016-10" db="EMBL/GenBank/DDBJ databases">
        <authorList>
            <person name="de Groot N.N."/>
        </authorList>
    </citation>
    <scope>NUCLEOTIDE SEQUENCE [LARGE SCALE GENOMIC DNA]</scope>
    <source>
        <strain evidence="4 5">DSM 21668</strain>
    </source>
</reference>
<dbReference type="SMART" id="SM00939">
    <property type="entry name" value="PepX_C"/>
    <property type="match status" value="1"/>
</dbReference>
<feature type="chain" id="PRO_5011546633" description="Xaa-Pro dipeptidyl-peptidase C-terminal domain-containing protein" evidence="2">
    <location>
        <begin position="20"/>
        <end position="622"/>
    </location>
</feature>
<dbReference type="Proteomes" id="UP000198901">
    <property type="component" value="Unassembled WGS sequence"/>
</dbReference>
<dbReference type="Pfam" id="PF08530">
    <property type="entry name" value="PepX_C"/>
    <property type="match status" value="1"/>
</dbReference>
<organism evidence="4 5">
    <name type="scientific">Siphonobacter aquaeclarae</name>
    <dbReference type="NCBI Taxonomy" id="563176"/>
    <lineage>
        <taxon>Bacteria</taxon>
        <taxon>Pseudomonadati</taxon>
        <taxon>Bacteroidota</taxon>
        <taxon>Cytophagia</taxon>
        <taxon>Cytophagales</taxon>
        <taxon>Cytophagaceae</taxon>
        <taxon>Siphonobacter</taxon>
    </lineage>
</organism>
<dbReference type="AlphaFoldDB" id="A0A1G9TGS5"/>
<dbReference type="Gene3D" id="2.60.120.260">
    <property type="entry name" value="Galactose-binding domain-like"/>
    <property type="match status" value="1"/>
</dbReference>
<dbReference type="InterPro" id="IPR005674">
    <property type="entry name" value="CocE/Ser_esterase"/>
</dbReference>
<keyword evidence="2" id="KW-0732">Signal</keyword>
<dbReference type="STRING" id="563176.SAMN04488090_3556"/>
<dbReference type="SUPFAM" id="SSF53474">
    <property type="entry name" value="alpha/beta-Hydrolases"/>
    <property type="match status" value="1"/>
</dbReference>
<dbReference type="InterPro" id="IPR000383">
    <property type="entry name" value="Xaa-Pro-like_dom"/>
</dbReference>
<evidence type="ECO:0000259" key="3">
    <source>
        <dbReference type="SMART" id="SM00939"/>
    </source>
</evidence>
<feature type="signal peptide" evidence="2">
    <location>
        <begin position="1"/>
        <end position="19"/>
    </location>
</feature>
<evidence type="ECO:0000256" key="1">
    <source>
        <dbReference type="ARBA" id="ARBA00022801"/>
    </source>
</evidence>
<proteinExistence type="predicted"/>
<gene>
    <name evidence="4" type="ORF">SAMN04488090_3556</name>
</gene>
<keyword evidence="5" id="KW-1185">Reference proteome</keyword>
<evidence type="ECO:0000313" key="4">
    <source>
        <dbReference type="EMBL" id="SDM46926.1"/>
    </source>
</evidence>
<evidence type="ECO:0000256" key="2">
    <source>
        <dbReference type="SAM" id="SignalP"/>
    </source>
</evidence>
<protein>
    <recommendedName>
        <fullName evidence="3">Xaa-Pro dipeptidyl-peptidase C-terminal domain-containing protein</fullName>
    </recommendedName>
</protein>
<keyword evidence="1" id="KW-0378">Hydrolase</keyword>
<dbReference type="SUPFAM" id="SSF49785">
    <property type="entry name" value="Galactose-binding domain-like"/>
    <property type="match status" value="1"/>
</dbReference>
<name>A0A1G9TGS5_9BACT</name>
<dbReference type="InterPro" id="IPR029058">
    <property type="entry name" value="AB_hydrolase_fold"/>
</dbReference>
<dbReference type="EMBL" id="FNGS01000006">
    <property type="protein sequence ID" value="SDM46926.1"/>
    <property type="molecule type" value="Genomic_DNA"/>
</dbReference>
<dbReference type="Gene3D" id="3.40.50.1820">
    <property type="entry name" value="alpha/beta hydrolase"/>
    <property type="match status" value="1"/>
</dbReference>
<dbReference type="InterPro" id="IPR008979">
    <property type="entry name" value="Galactose-bd-like_sf"/>
</dbReference>
<dbReference type="Pfam" id="PF02129">
    <property type="entry name" value="Peptidase_S15"/>
    <property type="match status" value="1"/>
</dbReference>
<dbReference type="Gene3D" id="1.10.3020.10">
    <property type="entry name" value="alpha-amino acid ester hydrolase ( Helical cap domain)"/>
    <property type="match status" value="1"/>
</dbReference>
<dbReference type="NCBIfam" id="TIGR00976">
    <property type="entry name" value="CocE_NonD"/>
    <property type="match status" value="1"/>
</dbReference>
<dbReference type="GO" id="GO:0008239">
    <property type="term" value="F:dipeptidyl-peptidase activity"/>
    <property type="evidence" value="ECO:0007669"/>
    <property type="project" value="InterPro"/>
</dbReference>